<reference evidence="1 2" key="1">
    <citation type="journal article" date="2023" name="Elife">
        <title>Identification of key yeast species and microbe-microbe interactions impacting larval growth of Drosophila in the wild.</title>
        <authorList>
            <person name="Mure A."/>
            <person name="Sugiura Y."/>
            <person name="Maeda R."/>
            <person name="Honda K."/>
            <person name="Sakurai N."/>
            <person name="Takahashi Y."/>
            <person name="Watada M."/>
            <person name="Katoh T."/>
            <person name="Gotoh A."/>
            <person name="Gotoh Y."/>
            <person name="Taniguchi I."/>
            <person name="Nakamura K."/>
            <person name="Hayashi T."/>
            <person name="Katayama T."/>
            <person name="Uemura T."/>
            <person name="Hattori Y."/>
        </authorList>
    </citation>
    <scope>NUCLEOTIDE SEQUENCE [LARGE SCALE GENOMIC DNA]</scope>
    <source>
        <strain evidence="1 2">SB-73</strain>
    </source>
</reference>
<comment type="caution">
    <text evidence="1">The sequence shown here is derived from an EMBL/GenBank/DDBJ whole genome shotgun (WGS) entry which is preliminary data.</text>
</comment>
<protein>
    <submittedName>
        <fullName evidence="1">Uncharacterized protein</fullName>
    </submittedName>
</protein>
<organism evidence="1 2">
    <name type="scientific">Starmerella bacillaris</name>
    <name type="common">Yeast</name>
    <name type="synonym">Candida zemplinina</name>
    <dbReference type="NCBI Taxonomy" id="1247836"/>
    <lineage>
        <taxon>Eukaryota</taxon>
        <taxon>Fungi</taxon>
        <taxon>Dikarya</taxon>
        <taxon>Ascomycota</taxon>
        <taxon>Saccharomycotina</taxon>
        <taxon>Dipodascomycetes</taxon>
        <taxon>Dipodascales</taxon>
        <taxon>Trichomonascaceae</taxon>
        <taxon>Starmerella</taxon>
    </lineage>
</organism>
<dbReference type="Proteomes" id="UP001362899">
    <property type="component" value="Unassembled WGS sequence"/>
</dbReference>
<proteinExistence type="predicted"/>
<dbReference type="AlphaFoldDB" id="A0AAV5RMF8"/>
<dbReference type="EMBL" id="BTGC01000008">
    <property type="protein sequence ID" value="GMM52720.1"/>
    <property type="molecule type" value="Genomic_DNA"/>
</dbReference>
<sequence>MKLTEICLNILAQNISSFSKNLLENLGQETIANIYSAADDLGIVNYENWLLFITAAPEAMANRFPEKKANFDDINSTLYLLKDLAPTELPFEVDVRLFIGEKTINFALVSSIIKIPRVKELDLRSSHWPNDLDKIDRSLKALDRAMTYGNLRQLRVLRLPSRGPPYLRQALKKKWKSLLYIQSPIKPDSLHWVKCSENELSVPLGKFRLEVNINGIPNTLHRISCFKQLSG</sequence>
<evidence type="ECO:0000313" key="2">
    <source>
        <dbReference type="Proteomes" id="UP001362899"/>
    </source>
</evidence>
<keyword evidence="2" id="KW-1185">Reference proteome</keyword>
<gene>
    <name evidence="1" type="ORF">DASB73_036830</name>
</gene>
<accession>A0AAV5RMF8</accession>
<name>A0AAV5RMF8_STABA</name>
<evidence type="ECO:0000313" key="1">
    <source>
        <dbReference type="EMBL" id="GMM52720.1"/>
    </source>
</evidence>